<dbReference type="AlphaFoldDB" id="A0A0F9J4H7"/>
<name>A0A0F9J4H7_9ZZZZ</name>
<reference evidence="1" key="1">
    <citation type="journal article" date="2015" name="Nature">
        <title>Complex archaea that bridge the gap between prokaryotes and eukaryotes.</title>
        <authorList>
            <person name="Spang A."/>
            <person name="Saw J.H."/>
            <person name="Jorgensen S.L."/>
            <person name="Zaremba-Niedzwiedzka K."/>
            <person name="Martijn J."/>
            <person name="Lind A.E."/>
            <person name="van Eijk R."/>
            <person name="Schleper C."/>
            <person name="Guy L."/>
            <person name="Ettema T.J."/>
        </authorList>
    </citation>
    <scope>NUCLEOTIDE SEQUENCE</scope>
</reference>
<sequence length="95" mass="11393">MKMSAERWSRMYQILTIIELMNSKHNPTTTRNITEYLKKNEPSIDINIVNCSIRHYRKNGLVKRQHKPYLSPFRYILSKKGEAQLSWLENEKNLI</sequence>
<gene>
    <name evidence="1" type="ORF">LCGC14_1800890</name>
</gene>
<protein>
    <submittedName>
        <fullName evidence="1">Uncharacterized protein</fullName>
    </submittedName>
</protein>
<dbReference type="EMBL" id="LAZR01017350">
    <property type="protein sequence ID" value="KKM00791.1"/>
    <property type="molecule type" value="Genomic_DNA"/>
</dbReference>
<organism evidence="1">
    <name type="scientific">marine sediment metagenome</name>
    <dbReference type="NCBI Taxonomy" id="412755"/>
    <lineage>
        <taxon>unclassified sequences</taxon>
        <taxon>metagenomes</taxon>
        <taxon>ecological metagenomes</taxon>
    </lineage>
</organism>
<comment type="caution">
    <text evidence="1">The sequence shown here is derived from an EMBL/GenBank/DDBJ whole genome shotgun (WGS) entry which is preliminary data.</text>
</comment>
<evidence type="ECO:0000313" key="1">
    <source>
        <dbReference type="EMBL" id="KKM00791.1"/>
    </source>
</evidence>
<proteinExistence type="predicted"/>
<accession>A0A0F9J4H7</accession>